<evidence type="ECO:0000256" key="3">
    <source>
        <dbReference type="ARBA" id="ARBA00023163"/>
    </source>
</evidence>
<dbReference type="SMART" id="SM00345">
    <property type="entry name" value="HTH_GNTR"/>
    <property type="match status" value="1"/>
</dbReference>
<dbReference type="CDD" id="cd07377">
    <property type="entry name" value="WHTH_GntR"/>
    <property type="match status" value="1"/>
</dbReference>
<proteinExistence type="predicted"/>
<evidence type="ECO:0000313" key="6">
    <source>
        <dbReference type="Proteomes" id="UP000558113"/>
    </source>
</evidence>
<dbReference type="PROSITE" id="PS50949">
    <property type="entry name" value="HTH_GNTR"/>
    <property type="match status" value="1"/>
</dbReference>
<reference evidence="5 6" key="1">
    <citation type="submission" date="2020-01" db="EMBL/GenBank/DDBJ databases">
        <title>Paenibacillus soybeanensis sp. nov. isolated from the nodules of soybean (Glycine max(L.) Merr).</title>
        <authorList>
            <person name="Wang H."/>
        </authorList>
    </citation>
    <scope>NUCLEOTIDE SEQUENCE [LARGE SCALE GENOMIC DNA]</scope>
    <source>
        <strain evidence="5 6">DSM 23054</strain>
    </source>
</reference>
<dbReference type="PRINTS" id="PR00035">
    <property type="entry name" value="HTHGNTR"/>
</dbReference>
<keyword evidence="1" id="KW-0805">Transcription regulation</keyword>
<evidence type="ECO:0000256" key="2">
    <source>
        <dbReference type="ARBA" id="ARBA00023125"/>
    </source>
</evidence>
<evidence type="ECO:0000256" key="1">
    <source>
        <dbReference type="ARBA" id="ARBA00023015"/>
    </source>
</evidence>
<dbReference type="InterPro" id="IPR036390">
    <property type="entry name" value="WH_DNA-bd_sf"/>
</dbReference>
<comment type="caution">
    <text evidence="5">The sequence shown here is derived from an EMBL/GenBank/DDBJ whole genome shotgun (WGS) entry which is preliminary data.</text>
</comment>
<dbReference type="Proteomes" id="UP000558113">
    <property type="component" value="Unassembled WGS sequence"/>
</dbReference>
<evidence type="ECO:0000313" key="5">
    <source>
        <dbReference type="EMBL" id="NBC68468.1"/>
    </source>
</evidence>
<name>A0A7X4YLA8_9BACL</name>
<dbReference type="GO" id="GO:0003700">
    <property type="term" value="F:DNA-binding transcription factor activity"/>
    <property type="evidence" value="ECO:0007669"/>
    <property type="project" value="InterPro"/>
</dbReference>
<dbReference type="PANTHER" id="PTHR43537">
    <property type="entry name" value="TRANSCRIPTIONAL REGULATOR, GNTR FAMILY"/>
    <property type="match status" value="1"/>
</dbReference>
<sequence length="211" mass="23419">MPHQTLRDQAYHIIYQQIVAGTLARGTVTSEVQLSAQLDMSRTPVRAALQQLETEGFVKIIPKHGVLVLDTSAQRAGDLLELIAAMLLFAIITVRQLDPEGLRERSSTLLEELRATLQSNTSAGSGTALCEFELYALDSIITLSRNQEMQDTLNRSASRLFWQSAGRRWAAPYRIETEAALQSFLLSLPASGEACQAALLHYLHLLKITWN</sequence>
<dbReference type="PANTHER" id="PTHR43537:SF24">
    <property type="entry name" value="GLUCONATE OPERON TRANSCRIPTIONAL REPRESSOR"/>
    <property type="match status" value="1"/>
</dbReference>
<dbReference type="InterPro" id="IPR036388">
    <property type="entry name" value="WH-like_DNA-bd_sf"/>
</dbReference>
<dbReference type="RefSeq" id="WP_161695360.1">
    <property type="nucleotide sequence ID" value="NZ_JAAAMU010000003.1"/>
</dbReference>
<dbReference type="Gene3D" id="1.10.10.10">
    <property type="entry name" value="Winged helix-like DNA-binding domain superfamily/Winged helix DNA-binding domain"/>
    <property type="match status" value="1"/>
</dbReference>
<feature type="domain" description="HTH gntR-type" evidence="4">
    <location>
        <begin position="4"/>
        <end position="71"/>
    </location>
</feature>
<dbReference type="GO" id="GO:0003677">
    <property type="term" value="F:DNA binding"/>
    <property type="evidence" value="ECO:0007669"/>
    <property type="project" value="UniProtKB-KW"/>
</dbReference>
<keyword evidence="6" id="KW-1185">Reference proteome</keyword>
<accession>A0A7X4YLA8</accession>
<dbReference type="AlphaFoldDB" id="A0A7X4YLA8"/>
<protein>
    <submittedName>
        <fullName evidence="5">GntR family transcriptional regulator</fullName>
    </submittedName>
</protein>
<dbReference type="OrthoDB" id="574518at2"/>
<gene>
    <name evidence="5" type="ORF">GT003_05680</name>
</gene>
<dbReference type="InterPro" id="IPR000524">
    <property type="entry name" value="Tscrpt_reg_HTH_GntR"/>
</dbReference>
<dbReference type="EMBL" id="JAAAMU010000003">
    <property type="protein sequence ID" value="NBC68468.1"/>
    <property type="molecule type" value="Genomic_DNA"/>
</dbReference>
<dbReference type="SUPFAM" id="SSF46785">
    <property type="entry name" value="Winged helix' DNA-binding domain"/>
    <property type="match status" value="1"/>
</dbReference>
<dbReference type="Pfam" id="PF00392">
    <property type="entry name" value="GntR"/>
    <property type="match status" value="1"/>
</dbReference>
<evidence type="ECO:0000259" key="4">
    <source>
        <dbReference type="PROSITE" id="PS50949"/>
    </source>
</evidence>
<organism evidence="5 6">
    <name type="scientific">Paenibacillus sacheonensis</name>
    <dbReference type="NCBI Taxonomy" id="742054"/>
    <lineage>
        <taxon>Bacteria</taxon>
        <taxon>Bacillati</taxon>
        <taxon>Bacillota</taxon>
        <taxon>Bacilli</taxon>
        <taxon>Bacillales</taxon>
        <taxon>Paenibacillaceae</taxon>
        <taxon>Paenibacillus</taxon>
    </lineage>
</organism>
<keyword evidence="2" id="KW-0238">DNA-binding</keyword>
<keyword evidence="3" id="KW-0804">Transcription</keyword>